<evidence type="ECO:0000313" key="2">
    <source>
        <dbReference type="Proteomes" id="UP001153365"/>
    </source>
</evidence>
<dbReference type="Proteomes" id="UP001153365">
    <property type="component" value="Unassembled WGS sequence"/>
</dbReference>
<keyword evidence="2" id="KW-1185">Reference proteome</keyword>
<dbReference type="EMBL" id="CALTRL010000689">
    <property type="protein sequence ID" value="CAH7669288.1"/>
    <property type="molecule type" value="Genomic_DNA"/>
</dbReference>
<gene>
    <name evidence="1" type="ORF">PPACK8108_LOCUS3880</name>
</gene>
<comment type="caution">
    <text evidence="1">The sequence shown here is derived from an EMBL/GenBank/DDBJ whole genome shotgun (WGS) entry which is preliminary data.</text>
</comment>
<reference evidence="1" key="1">
    <citation type="submission" date="2022-06" db="EMBL/GenBank/DDBJ databases">
        <authorList>
            <consortium name="SYNGENTA / RWTH Aachen University"/>
        </authorList>
    </citation>
    <scope>NUCLEOTIDE SEQUENCE</scope>
</reference>
<dbReference type="AlphaFoldDB" id="A0AAV0ALE3"/>
<proteinExistence type="predicted"/>
<evidence type="ECO:0000313" key="1">
    <source>
        <dbReference type="EMBL" id="CAH7669288.1"/>
    </source>
</evidence>
<protein>
    <submittedName>
        <fullName evidence="1">Uncharacterized protein</fullName>
    </submittedName>
</protein>
<name>A0AAV0ALE3_PHAPC</name>
<accession>A0AAV0ALE3</accession>
<sequence>MPIQAQNTFAIPAEYGLLLGISQRSKLPFPAPYENIQRTKLRLDEYQEQ</sequence>
<organism evidence="1 2">
    <name type="scientific">Phakopsora pachyrhizi</name>
    <name type="common">Asian soybean rust disease fungus</name>
    <dbReference type="NCBI Taxonomy" id="170000"/>
    <lineage>
        <taxon>Eukaryota</taxon>
        <taxon>Fungi</taxon>
        <taxon>Dikarya</taxon>
        <taxon>Basidiomycota</taxon>
        <taxon>Pucciniomycotina</taxon>
        <taxon>Pucciniomycetes</taxon>
        <taxon>Pucciniales</taxon>
        <taxon>Phakopsoraceae</taxon>
        <taxon>Phakopsora</taxon>
    </lineage>
</organism>